<dbReference type="AlphaFoldDB" id="A0A0C9TUK4"/>
<feature type="domain" description="Yeast cell wall synthesis Kre9/Knh1-like N-terminal" evidence="3">
    <location>
        <begin position="36"/>
        <end position="124"/>
    </location>
</feature>
<feature type="chain" id="PRO_5002220652" description="Yeast cell wall synthesis Kre9/Knh1-like N-terminal domain-containing protein" evidence="2">
    <location>
        <begin position="21"/>
        <end position="127"/>
    </location>
</feature>
<feature type="signal peptide" evidence="2">
    <location>
        <begin position="1"/>
        <end position="20"/>
    </location>
</feature>
<dbReference type="InterPro" id="IPR018466">
    <property type="entry name" value="Kre9/Knh1-like_N"/>
</dbReference>
<sequence length="127" mass="13259">MFRVKLSLALIATVFSAVSANPVPAALDIFDPRIITPDASTVWQVGSLQNVTWDASNPPASISNGASIVLRTANINGVFVTLASGFSLLAGVQEVQVPADIPTGNDYEIVLFGDSGDISPQFTIIAN</sequence>
<protein>
    <recommendedName>
        <fullName evidence="3">Yeast cell wall synthesis Kre9/Knh1-like N-terminal domain-containing protein</fullName>
    </recommendedName>
</protein>
<gene>
    <name evidence="4" type="ORF">M422DRAFT_216753</name>
</gene>
<reference evidence="4 5" key="1">
    <citation type="submission" date="2014-06" db="EMBL/GenBank/DDBJ databases">
        <title>Evolutionary Origins and Diversification of the Mycorrhizal Mutualists.</title>
        <authorList>
            <consortium name="DOE Joint Genome Institute"/>
            <consortium name="Mycorrhizal Genomics Consortium"/>
            <person name="Kohler A."/>
            <person name="Kuo A."/>
            <person name="Nagy L.G."/>
            <person name="Floudas D."/>
            <person name="Copeland A."/>
            <person name="Barry K.W."/>
            <person name="Cichocki N."/>
            <person name="Veneault-Fourrey C."/>
            <person name="LaButti K."/>
            <person name="Lindquist E.A."/>
            <person name="Lipzen A."/>
            <person name="Lundell T."/>
            <person name="Morin E."/>
            <person name="Murat C."/>
            <person name="Riley R."/>
            <person name="Ohm R."/>
            <person name="Sun H."/>
            <person name="Tunlid A."/>
            <person name="Henrissat B."/>
            <person name="Grigoriev I.V."/>
            <person name="Hibbett D.S."/>
            <person name="Martin F."/>
        </authorList>
    </citation>
    <scope>NUCLEOTIDE SEQUENCE [LARGE SCALE GENOMIC DNA]</scope>
    <source>
        <strain evidence="4 5">SS14</strain>
    </source>
</reference>
<accession>A0A0C9TUK4</accession>
<dbReference type="Proteomes" id="UP000054279">
    <property type="component" value="Unassembled WGS sequence"/>
</dbReference>
<dbReference type="EMBL" id="KN837412">
    <property type="protein sequence ID" value="KIJ25509.1"/>
    <property type="molecule type" value="Genomic_DNA"/>
</dbReference>
<evidence type="ECO:0000313" key="5">
    <source>
        <dbReference type="Proteomes" id="UP000054279"/>
    </source>
</evidence>
<dbReference type="OrthoDB" id="2317741at2759"/>
<dbReference type="Pfam" id="PF10342">
    <property type="entry name" value="Kre9_KNH"/>
    <property type="match status" value="1"/>
</dbReference>
<keyword evidence="5" id="KW-1185">Reference proteome</keyword>
<evidence type="ECO:0000256" key="1">
    <source>
        <dbReference type="ARBA" id="ARBA00022729"/>
    </source>
</evidence>
<evidence type="ECO:0000313" key="4">
    <source>
        <dbReference type="EMBL" id="KIJ25509.1"/>
    </source>
</evidence>
<evidence type="ECO:0000256" key="2">
    <source>
        <dbReference type="SAM" id="SignalP"/>
    </source>
</evidence>
<proteinExistence type="predicted"/>
<evidence type="ECO:0000259" key="3">
    <source>
        <dbReference type="Pfam" id="PF10342"/>
    </source>
</evidence>
<keyword evidence="1 2" id="KW-0732">Signal</keyword>
<name>A0A0C9TUK4_SPHS4</name>
<organism evidence="4 5">
    <name type="scientific">Sphaerobolus stellatus (strain SS14)</name>
    <dbReference type="NCBI Taxonomy" id="990650"/>
    <lineage>
        <taxon>Eukaryota</taxon>
        <taxon>Fungi</taxon>
        <taxon>Dikarya</taxon>
        <taxon>Basidiomycota</taxon>
        <taxon>Agaricomycotina</taxon>
        <taxon>Agaricomycetes</taxon>
        <taxon>Phallomycetidae</taxon>
        <taxon>Geastrales</taxon>
        <taxon>Sphaerobolaceae</taxon>
        <taxon>Sphaerobolus</taxon>
    </lineage>
</organism>
<dbReference type="HOGENOM" id="CLU_083660_2_1_1"/>